<dbReference type="SUPFAM" id="SSF55347">
    <property type="entry name" value="Glyceraldehyde-3-phosphate dehydrogenase-like, C-terminal domain"/>
    <property type="match status" value="1"/>
</dbReference>
<dbReference type="InterPro" id="IPR055170">
    <property type="entry name" value="GFO_IDH_MocA-like_dom"/>
</dbReference>
<comment type="similarity">
    <text evidence="1">Belongs to the Gfo/Idh/MocA family.</text>
</comment>
<evidence type="ECO:0000313" key="6">
    <source>
        <dbReference type="Proteomes" id="UP000182427"/>
    </source>
</evidence>
<accession>A0A1G7HBR9</accession>
<keyword evidence="2" id="KW-0560">Oxidoreductase</keyword>
<dbReference type="AlphaFoldDB" id="A0A1G7HBR9"/>
<dbReference type="PRINTS" id="PR01775">
    <property type="entry name" value="GLFROXRDTASE"/>
</dbReference>
<proteinExistence type="inferred from homology"/>
<dbReference type="InterPro" id="IPR036291">
    <property type="entry name" value="NAD(P)-bd_dom_sf"/>
</dbReference>
<dbReference type="PANTHER" id="PTHR22604:SF105">
    <property type="entry name" value="TRANS-1,2-DIHYDROBENZENE-1,2-DIOL DEHYDROGENASE"/>
    <property type="match status" value="1"/>
</dbReference>
<evidence type="ECO:0000259" key="4">
    <source>
        <dbReference type="Pfam" id="PF22725"/>
    </source>
</evidence>
<evidence type="ECO:0000256" key="2">
    <source>
        <dbReference type="ARBA" id="ARBA00023002"/>
    </source>
</evidence>
<name>A0A1G7HBR9_9BACT</name>
<dbReference type="PANTHER" id="PTHR22604">
    <property type="entry name" value="OXIDOREDUCTASES"/>
    <property type="match status" value="1"/>
</dbReference>
<dbReference type="Gene3D" id="3.30.360.10">
    <property type="entry name" value="Dihydrodipicolinate Reductase, domain 2"/>
    <property type="match status" value="1"/>
</dbReference>
<dbReference type="RefSeq" id="WP_231966748.1">
    <property type="nucleotide sequence ID" value="NZ_LT629690.1"/>
</dbReference>
<organism evidence="5 6">
    <name type="scientific">Terriglobus roseus</name>
    <dbReference type="NCBI Taxonomy" id="392734"/>
    <lineage>
        <taxon>Bacteria</taxon>
        <taxon>Pseudomonadati</taxon>
        <taxon>Acidobacteriota</taxon>
        <taxon>Terriglobia</taxon>
        <taxon>Terriglobales</taxon>
        <taxon>Acidobacteriaceae</taxon>
        <taxon>Terriglobus</taxon>
    </lineage>
</organism>
<dbReference type="InterPro" id="IPR050984">
    <property type="entry name" value="Gfo/Idh/MocA_domain"/>
</dbReference>
<protein>
    <submittedName>
        <fullName evidence="5">Predicted dehydrogenase</fullName>
    </submittedName>
</protein>
<evidence type="ECO:0000313" key="5">
    <source>
        <dbReference type="EMBL" id="SDE97907.1"/>
    </source>
</evidence>
<reference evidence="5 6" key="1">
    <citation type="submission" date="2016-10" db="EMBL/GenBank/DDBJ databases">
        <authorList>
            <person name="de Groot N.N."/>
        </authorList>
    </citation>
    <scope>NUCLEOTIDE SEQUENCE [LARGE SCALE GENOMIC DNA]</scope>
    <source>
        <strain evidence="5 6">GAS232</strain>
    </source>
</reference>
<dbReference type="Pfam" id="PF01408">
    <property type="entry name" value="GFO_IDH_MocA"/>
    <property type="match status" value="1"/>
</dbReference>
<dbReference type="Gene3D" id="3.40.50.720">
    <property type="entry name" value="NAD(P)-binding Rossmann-like Domain"/>
    <property type="match status" value="1"/>
</dbReference>
<dbReference type="GO" id="GO:0016491">
    <property type="term" value="F:oxidoreductase activity"/>
    <property type="evidence" value="ECO:0007669"/>
    <property type="project" value="UniProtKB-KW"/>
</dbReference>
<sequence>MAAVVPSASGQAQKPNEANDVQLSQIHAATEAPEKAPGPFLPVNRRVGFAIVGLGRLSLNQILPAFATSDYCKPVALVSGDRPKALKIAAQYGIAVSHITDYAGFEKLKEMSGVDVIYIVLPNGMHYEFVLRAAKIGKHILCEKPMANSTAQCEEMIAACQRGNVKLMIAYRQQYEPMNRALEKAVREGKLGKLRSIVASNSQNEGDPTQWRLNKQLAGGGALPDVGIYCLNASRFLSGEEPNEVIATLVQPKDDPRFKEVEARCEVIARFPSGMTATFTSGYDVHRSAFLRLEGTDGFAEVDPAFGYHGSKLRFTKLMDGKDTELHPAIEEKDQFALEMDHMAVCVLQNQQPRTGGEEGLQDQRIIEAIYRSAREGRLTSIEAPAGATRLGILPPLE</sequence>
<dbReference type="SUPFAM" id="SSF51735">
    <property type="entry name" value="NAD(P)-binding Rossmann-fold domains"/>
    <property type="match status" value="1"/>
</dbReference>
<dbReference type="Pfam" id="PF22725">
    <property type="entry name" value="GFO_IDH_MocA_C3"/>
    <property type="match status" value="1"/>
</dbReference>
<dbReference type="InterPro" id="IPR000683">
    <property type="entry name" value="Gfo/Idh/MocA-like_OxRdtase_N"/>
</dbReference>
<dbReference type="GO" id="GO:0000166">
    <property type="term" value="F:nucleotide binding"/>
    <property type="evidence" value="ECO:0007669"/>
    <property type="project" value="InterPro"/>
</dbReference>
<feature type="domain" description="Gfo/Idh/MocA-like oxidoreductase N-terminal" evidence="3">
    <location>
        <begin position="48"/>
        <end position="171"/>
    </location>
</feature>
<dbReference type="InterPro" id="IPR008354">
    <property type="entry name" value="Glc-Fru_OxRdtase_bac"/>
</dbReference>
<evidence type="ECO:0000259" key="3">
    <source>
        <dbReference type="Pfam" id="PF01408"/>
    </source>
</evidence>
<dbReference type="Proteomes" id="UP000182427">
    <property type="component" value="Chromosome I"/>
</dbReference>
<feature type="domain" description="GFO/IDH/MocA-like oxidoreductase" evidence="4">
    <location>
        <begin position="180"/>
        <end position="299"/>
    </location>
</feature>
<dbReference type="EMBL" id="LT629690">
    <property type="protein sequence ID" value="SDE97907.1"/>
    <property type="molecule type" value="Genomic_DNA"/>
</dbReference>
<evidence type="ECO:0000256" key="1">
    <source>
        <dbReference type="ARBA" id="ARBA00010928"/>
    </source>
</evidence>
<gene>
    <name evidence="5" type="ORF">SAMN05444167_1008</name>
</gene>
<keyword evidence="6" id="KW-1185">Reference proteome</keyword>